<evidence type="ECO:0008006" key="9">
    <source>
        <dbReference type="Google" id="ProtNLM"/>
    </source>
</evidence>
<feature type="transmembrane region" description="Helical" evidence="6">
    <location>
        <begin position="6"/>
        <end position="28"/>
    </location>
</feature>
<feature type="transmembrane region" description="Helical" evidence="6">
    <location>
        <begin position="40"/>
        <end position="65"/>
    </location>
</feature>
<sequence>MNHAEPAYGLWSLVIINSLVFILFAFSFTRPRTNRDWRSFGMFSAFLVALFSEMYGFPLTIYLLMPWLTRNFPGIDFLSHDAGHLLEMVMGWKVNPHWGPFHILSNLLIAGGFWLLAAAWRVLYTAQSTGQLALDGPYARIRHPQYVGFVLIMFGFLLQWPTLITLVMFPILLVVYARLAKREEQEMLAHFGDTYRTYSQQTPAFLPWTTPHSPPTGAPPGPGEQS</sequence>
<keyword evidence="2 6" id="KW-0812">Transmembrane</keyword>
<dbReference type="PANTHER" id="PTHR12714">
    <property type="entry name" value="PROTEIN-S ISOPRENYLCYSTEINE O-METHYLTRANSFERASE"/>
    <property type="match status" value="1"/>
</dbReference>
<organism evidence="7 8">
    <name type="scientific">Pseudomonas chlororaphis subsp. aureofaciens</name>
    <dbReference type="NCBI Taxonomy" id="587851"/>
    <lineage>
        <taxon>Bacteria</taxon>
        <taxon>Pseudomonadati</taxon>
        <taxon>Pseudomonadota</taxon>
        <taxon>Gammaproteobacteria</taxon>
        <taxon>Pseudomonadales</taxon>
        <taxon>Pseudomonadaceae</taxon>
        <taxon>Pseudomonas</taxon>
    </lineage>
</organism>
<feature type="transmembrane region" description="Helical" evidence="6">
    <location>
        <begin position="146"/>
        <end position="177"/>
    </location>
</feature>
<dbReference type="EMBL" id="CP027750">
    <property type="protein sequence ID" value="AZE29890.1"/>
    <property type="molecule type" value="Genomic_DNA"/>
</dbReference>
<dbReference type="AlphaFoldDB" id="A0AAD0ZJE1"/>
<evidence type="ECO:0000256" key="1">
    <source>
        <dbReference type="ARBA" id="ARBA00004127"/>
    </source>
</evidence>
<gene>
    <name evidence="7" type="ORF">C4K07_3105</name>
</gene>
<evidence type="ECO:0000256" key="4">
    <source>
        <dbReference type="ARBA" id="ARBA00023136"/>
    </source>
</evidence>
<evidence type="ECO:0000256" key="3">
    <source>
        <dbReference type="ARBA" id="ARBA00022989"/>
    </source>
</evidence>
<feature type="compositionally biased region" description="Pro residues" evidence="5">
    <location>
        <begin position="212"/>
        <end position="226"/>
    </location>
</feature>
<comment type="subcellular location">
    <subcellularLocation>
        <location evidence="1">Endomembrane system</location>
        <topology evidence="1">Multi-pass membrane protein</topology>
    </subcellularLocation>
</comment>
<keyword evidence="4 6" id="KW-0472">Membrane</keyword>
<dbReference type="Gene3D" id="1.20.120.1630">
    <property type="match status" value="1"/>
</dbReference>
<dbReference type="Proteomes" id="UP000280455">
    <property type="component" value="Chromosome"/>
</dbReference>
<evidence type="ECO:0000313" key="8">
    <source>
        <dbReference type="Proteomes" id="UP000280455"/>
    </source>
</evidence>
<protein>
    <recommendedName>
        <fullName evidence="9">Isoprenylcysteine carboxyl methyltransferase</fullName>
    </recommendedName>
</protein>
<evidence type="ECO:0000256" key="6">
    <source>
        <dbReference type="SAM" id="Phobius"/>
    </source>
</evidence>
<name>A0AAD0ZJE1_9PSED</name>
<feature type="region of interest" description="Disordered" evidence="5">
    <location>
        <begin position="206"/>
        <end position="226"/>
    </location>
</feature>
<proteinExistence type="predicted"/>
<keyword evidence="3 6" id="KW-1133">Transmembrane helix</keyword>
<dbReference type="Pfam" id="PF04191">
    <property type="entry name" value="PEMT"/>
    <property type="match status" value="1"/>
</dbReference>
<evidence type="ECO:0000313" key="7">
    <source>
        <dbReference type="EMBL" id="AZE29890.1"/>
    </source>
</evidence>
<reference evidence="7 8" key="1">
    <citation type="submission" date="2018-03" db="EMBL/GenBank/DDBJ databases">
        <title>Diversity of phytobeneficial traits revealed by whole-genome analysis of worldwide-isolated phenazine-producing Pseudomonas spp.</title>
        <authorList>
            <person name="Biessy A."/>
            <person name="Novinscak A."/>
            <person name="Blom J."/>
            <person name="Leger G."/>
            <person name="Thomashow L.S."/>
            <person name="Cazorla F.M."/>
            <person name="Josic D."/>
            <person name="Filion M."/>
        </authorList>
    </citation>
    <scope>NUCLEOTIDE SEQUENCE [LARGE SCALE GENOMIC DNA]</scope>
    <source>
        <strain evidence="7 8">ChPhzS24</strain>
    </source>
</reference>
<dbReference type="InterPro" id="IPR007318">
    <property type="entry name" value="Phopholipid_MeTrfase"/>
</dbReference>
<dbReference type="RefSeq" id="WP_009049022.1">
    <property type="nucleotide sequence ID" value="NZ_CP027719.1"/>
</dbReference>
<dbReference type="PANTHER" id="PTHR12714:SF9">
    <property type="entry name" value="PROTEIN-S-ISOPRENYLCYSTEINE O-METHYLTRANSFERASE"/>
    <property type="match status" value="1"/>
</dbReference>
<dbReference type="GO" id="GO:0012505">
    <property type="term" value="C:endomembrane system"/>
    <property type="evidence" value="ECO:0007669"/>
    <property type="project" value="UniProtKB-SubCell"/>
</dbReference>
<accession>A0AAD0ZJE1</accession>
<dbReference type="GO" id="GO:0016740">
    <property type="term" value="F:transferase activity"/>
    <property type="evidence" value="ECO:0007669"/>
    <property type="project" value="UniProtKB-ARBA"/>
</dbReference>
<evidence type="ECO:0000256" key="5">
    <source>
        <dbReference type="SAM" id="MobiDB-lite"/>
    </source>
</evidence>
<evidence type="ECO:0000256" key="2">
    <source>
        <dbReference type="ARBA" id="ARBA00022692"/>
    </source>
</evidence>
<feature type="transmembrane region" description="Helical" evidence="6">
    <location>
        <begin position="107"/>
        <end position="126"/>
    </location>
</feature>